<reference evidence="11 12" key="1">
    <citation type="submission" date="2009-02" db="EMBL/GenBank/DDBJ databases">
        <title>Sequencing of the draft genome and assembly of Dethiobacter alkaliphilus AHT 1.</title>
        <authorList>
            <consortium name="US DOE Joint Genome Institute (JGI-PGF)"/>
            <person name="Lucas S."/>
            <person name="Copeland A."/>
            <person name="Lapidus A."/>
            <person name="Glavina del Rio T."/>
            <person name="Dalin E."/>
            <person name="Tice H."/>
            <person name="Bruce D."/>
            <person name="Goodwin L."/>
            <person name="Pitluck S."/>
            <person name="Larimer F."/>
            <person name="Land M.L."/>
            <person name="Hauser L."/>
            <person name="Muyzer G."/>
        </authorList>
    </citation>
    <scope>NUCLEOTIDE SEQUENCE [LARGE SCALE GENOMIC DNA]</scope>
    <source>
        <strain evidence="11 12">AHT 1</strain>
    </source>
</reference>
<keyword evidence="4" id="KW-0808">Transferase</keyword>
<dbReference type="PANTHER" id="PTHR24421:SF10">
    <property type="entry name" value="NITRATE_NITRITE SENSOR PROTEIN NARQ"/>
    <property type="match status" value="1"/>
</dbReference>
<comment type="catalytic activity">
    <reaction evidence="1">
        <text>ATP + protein L-histidine = ADP + protein N-phospho-L-histidine.</text>
        <dbReference type="EC" id="2.7.13.3"/>
    </reaction>
</comment>
<sequence>MRAISGSFHRIDKNYLLNSKGKINFHPGFSTTFGLFRAISLLLTSIVFMLAPGQRLLFDKLGFLLFLVISSFIFVYLYNRAIKRSDNLAVYVLAESVILAIIVALTGGLDSPFIWYALNPVMIASAYLPFFMPWTLMSVYLLFSILEDLYFEGANFSLLGFFSNYLGLISALFLMALAFQIFSGIYRVLAVQSQALEEQQEKLTEAYNSLEKNHQRSKSLSDFQREAVACKNTSDVYRKLVEYAEDVFPLQKAAVLVLDSPTPFLNPTHQILFTVVPPDIPHNFISEELNLAELARRWSEPGKDEVAISEDNSWLSLPLRLNDYSIMAIFVGWLPPGKSFANFQSELNFFINFAQQTVCNIFNLKRTEQTMQRMTALYEAVETISSRDDIKEVIDLFAAYARALTGNKKVIFWLDKTSVKEDSSLNNRIYTVKGEKDVLPESYWYEPLIAAWSRIQKTPHSVEHLVYDSQGKPVARLLCMPVKSRSHCFGLLAALQPKDAFNTEEVMQTLSFMANLAAVAIERNIAELFSDKMLLLEEQNRIANEIHDSVSQNLFSVVYGAEAIIRQGDTLSPNEKKQILQAIRDVTAKTAKELRLLIYRLSPRHRGDHTFVSELEKQLNGLAELNQIDIDFNISGKEEYLNAAIRRAFYRIVKEATNNAIRHGKSKNIKVDLLMDPFESQLFIQDDGKGCDIDLYSTNAESSARKLGVVNMTELARSLQGHLNIESKVGEGTKISVSVPTSPVPEN</sequence>
<dbReference type="eggNOG" id="COG4585">
    <property type="taxonomic scope" value="Bacteria"/>
</dbReference>
<dbReference type="CDD" id="cd16917">
    <property type="entry name" value="HATPase_UhpB-NarQ-NarX-like"/>
    <property type="match status" value="1"/>
</dbReference>
<evidence type="ECO:0000256" key="4">
    <source>
        <dbReference type="ARBA" id="ARBA00022679"/>
    </source>
</evidence>
<dbReference type="Proteomes" id="UP000006443">
    <property type="component" value="Unassembled WGS sequence"/>
</dbReference>
<evidence type="ECO:0000256" key="3">
    <source>
        <dbReference type="ARBA" id="ARBA00022553"/>
    </source>
</evidence>
<dbReference type="AlphaFoldDB" id="C0GEE5"/>
<evidence type="ECO:0000256" key="2">
    <source>
        <dbReference type="ARBA" id="ARBA00012438"/>
    </source>
</evidence>
<evidence type="ECO:0000256" key="5">
    <source>
        <dbReference type="ARBA" id="ARBA00022741"/>
    </source>
</evidence>
<protein>
    <recommendedName>
        <fullName evidence="2">histidine kinase</fullName>
        <ecNumber evidence="2">2.7.13.3</ecNumber>
    </recommendedName>
</protein>
<feature type="domain" description="Histidine kinase" evidence="10">
    <location>
        <begin position="545"/>
        <end position="743"/>
    </location>
</feature>
<dbReference type="EC" id="2.7.13.3" evidence="2"/>
<dbReference type="SUPFAM" id="SSF55781">
    <property type="entry name" value="GAF domain-like"/>
    <property type="match status" value="1"/>
</dbReference>
<evidence type="ECO:0000313" key="11">
    <source>
        <dbReference type="EMBL" id="EEG78439.1"/>
    </source>
</evidence>
<keyword evidence="3" id="KW-0597">Phosphoprotein</keyword>
<dbReference type="InterPro" id="IPR036890">
    <property type="entry name" value="HATPase_C_sf"/>
</dbReference>
<name>C0GEE5_DETAL</name>
<evidence type="ECO:0000256" key="1">
    <source>
        <dbReference type="ARBA" id="ARBA00000085"/>
    </source>
</evidence>
<feature type="transmembrane region" description="Helical" evidence="9">
    <location>
        <begin position="121"/>
        <end position="146"/>
    </location>
</feature>
<keyword evidence="9" id="KW-0472">Membrane</keyword>
<dbReference type="STRING" id="555088.DealDRAFT_0854"/>
<dbReference type="RefSeq" id="WP_008515190.1">
    <property type="nucleotide sequence ID" value="NZ_ACJM01000003.1"/>
</dbReference>
<dbReference type="PROSITE" id="PS50109">
    <property type="entry name" value="HIS_KIN"/>
    <property type="match status" value="1"/>
</dbReference>
<dbReference type="GO" id="GO:0046983">
    <property type="term" value="F:protein dimerization activity"/>
    <property type="evidence" value="ECO:0007669"/>
    <property type="project" value="InterPro"/>
</dbReference>
<evidence type="ECO:0000256" key="8">
    <source>
        <dbReference type="ARBA" id="ARBA00023012"/>
    </source>
</evidence>
<dbReference type="EMBL" id="ACJM01000003">
    <property type="protein sequence ID" value="EEG78439.1"/>
    <property type="molecule type" value="Genomic_DNA"/>
</dbReference>
<dbReference type="GO" id="GO:0016020">
    <property type="term" value="C:membrane"/>
    <property type="evidence" value="ECO:0007669"/>
    <property type="project" value="InterPro"/>
</dbReference>
<dbReference type="OrthoDB" id="9781904at2"/>
<evidence type="ECO:0000256" key="6">
    <source>
        <dbReference type="ARBA" id="ARBA00022777"/>
    </source>
</evidence>
<dbReference type="InterPro" id="IPR003594">
    <property type="entry name" value="HATPase_dom"/>
</dbReference>
<keyword evidence="12" id="KW-1185">Reference proteome</keyword>
<proteinExistence type="predicted"/>
<dbReference type="Gene3D" id="3.30.565.10">
    <property type="entry name" value="Histidine kinase-like ATPase, C-terminal domain"/>
    <property type="match status" value="1"/>
</dbReference>
<dbReference type="Pfam" id="PF07730">
    <property type="entry name" value="HisKA_3"/>
    <property type="match status" value="1"/>
</dbReference>
<keyword evidence="9" id="KW-1133">Transmembrane helix</keyword>
<keyword evidence="7" id="KW-0067">ATP-binding</keyword>
<feature type="transmembrane region" description="Helical" evidence="9">
    <location>
        <begin position="57"/>
        <end position="78"/>
    </location>
</feature>
<feature type="transmembrane region" description="Helical" evidence="9">
    <location>
        <begin position="29"/>
        <end position="51"/>
    </location>
</feature>
<keyword evidence="9" id="KW-0812">Transmembrane</keyword>
<dbReference type="InterPro" id="IPR050482">
    <property type="entry name" value="Sensor_HK_TwoCompSys"/>
</dbReference>
<dbReference type="SMART" id="SM00387">
    <property type="entry name" value="HATPase_c"/>
    <property type="match status" value="1"/>
</dbReference>
<evidence type="ECO:0000313" key="12">
    <source>
        <dbReference type="Proteomes" id="UP000006443"/>
    </source>
</evidence>
<evidence type="ECO:0000259" key="10">
    <source>
        <dbReference type="PROSITE" id="PS50109"/>
    </source>
</evidence>
<feature type="transmembrane region" description="Helical" evidence="9">
    <location>
        <begin position="90"/>
        <end position="109"/>
    </location>
</feature>
<gene>
    <name evidence="11" type="ORF">DealDRAFT_0854</name>
</gene>
<dbReference type="Pfam" id="PF01590">
    <property type="entry name" value="GAF"/>
    <property type="match status" value="1"/>
</dbReference>
<dbReference type="Gene3D" id="3.30.450.40">
    <property type="match status" value="1"/>
</dbReference>
<dbReference type="InterPro" id="IPR029016">
    <property type="entry name" value="GAF-like_dom_sf"/>
</dbReference>
<evidence type="ECO:0000256" key="9">
    <source>
        <dbReference type="SAM" id="Phobius"/>
    </source>
</evidence>
<accession>C0GEE5</accession>
<keyword evidence="6 11" id="KW-0418">Kinase</keyword>
<dbReference type="InterPro" id="IPR005467">
    <property type="entry name" value="His_kinase_dom"/>
</dbReference>
<dbReference type="GO" id="GO:0005524">
    <property type="term" value="F:ATP binding"/>
    <property type="evidence" value="ECO:0007669"/>
    <property type="project" value="UniProtKB-KW"/>
</dbReference>
<organism evidence="11 12">
    <name type="scientific">Dethiobacter alkaliphilus AHT 1</name>
    <dbReference type="NCBI Taxonomy" id="555088"/>
    <lineage>
        <taxon>Bacteria</taxon>
        <taxon>Bacillati</taxon>
        <taxon>Bacillota</taxon>
        <taxon>Dethiobacteria</taxon>
        <taxon>Dethiobacterales</taxon>
        <taxon>Dethiobacteraceae</taxon>
        <taxon>Dethiobacter</taxon>
    </lineage>
</organism>
<dbReference type="InterPro" id="IPR003018">
    <property type="entry name" value="GAF"/>
</dbReference>
<dbReference type="PANTHER" id="PTHR24421">
    <property type="entry name" value="NITRATE/NITRITE SENSOR PROTEIN NARX-RELATED"/>
    <property type="match status" value="1"/>
</dbReference>
<dbReference type="InterPro" id="IPR011712">
    <property type="entry name" value="Sig_transdc_His_kin_sub3_dim/P"/>
</dbReference>
<dbReference type="SUPFAM" id="SSF55874">
    <property type="entry name" value="ATPase domain of HSP90 chaperone/DNA topoisomerase II/histidine kinase"/>
    <property type="match status" value="1"/>
</dbReference>
<dbReference type="Pfam" id="PF02518">
    <property type="entry name" value="HATPase_c"/>
    <property type="match status" value="1"/>
</dbReference>
<keyword evidence="5" id="KW-0547">Nucleotide-binding</keyword>
<comment type="caution">
    <text evidence="11">The sequence shown here is derived from an EMBL/GenBank/DDBJ whole genome shotgun (WGS) entry which is preliminary data.</text>
</comment>
<evidence type="ECO:0000256" key="7">
    <source>
        <dbReference type="ARBA" id="ARBA00022840"/>
    </source>
</evidence>
<dbReference type="Gene3D" id="1.20.5.1930">
    <property type="match status" value="1"/>
</dbReference>
<dbReference type="GO" id="GO:0000155">
    <property type="term" value="F:phosphorelay sensor kinase activity"/>
    <property type="evidence" value="ECO:0007669"/>
    <property type="project" value="InterPro"/>
</dbReference>
<keyword evidence="8" id="KW-0902">Two-component regulatory system</keyword>
<feature type="transmembrane region" description="Helical" evidence="9">
    <location>
        <begin position="158"/>
        <end position="182"/>
    </location>
</feature>